<name>A0A9P4GV82_9PLEO</name>
<dbReference type="GO" id="GO:0004029">
    <property type="term" value="F:aldehyde dehydrogenase (NAD+) activity"/>
    <property type="evidence" value="ECO:0007669"/>
    <property type="project" value="UniProtKB-EC"/>
</dbReference>
<evidence type="ECO:0000256" key="1">
    <source>
        <dbReference type="ARBA" id="ARBA00009986"/>
    </source>
</evidence>
<feature type="domain" description="Aldehyde dehydrogenase" evidence="5">
    <location>
        <begin position="29"/>
        <end position="484"/>
    </location>
</feature>
<dbReference type="SUPFAM" id="SSF53720">
    <property type="entry name" value="ALDH-like"/>
    <property type="match status" value="1"/>
</dbReference>
<evidence type="ECO:0000256" key="3">
    <source>
        <dbReference type="ARBA" id="ARBA00024226"/>
    </source>
</evidence>
<dbReference type="InterPro" id="IPR016161">
    <property type="entry name" value="Ald_DH/histidinol_DH"/>
</dbReference>
<proteinExistence type="inferred from homology"/>
<comment type="similarity">
    <text evidence="1">Belongs to the aldehyde dehydrogenase family.</text>
</comment>
<dbReference type="FunFam" id="3.40.605.10:FF:000026">
    <property type="entry name" value="Aldehyde dehydrogenase, putative"/>
    <property type="match status" value="1"/>
</dbReference>
<comment type="caution">
    <text evidence="6">The sequence shown here is derived from an EMBL/GenBank/DDBJ whole genome shotgun (WGS) entry which is preliminary data.</text>
</comment>
<dbReference type="InterPro" id="IPR015590">
    <property type="entry name" value="Aldehyde_DH_dom"/>
</dbReference>
<dbReference type="AlphaFoldDB" id="A0A9P4GV82"/>
<comment type="catalytic activity">
    <reaction evidence="4">
        <text>an aldehyde + NAD(+) + H2O = a carboxylate + NADH + 2 H(+)</text>
        <dbReference type="Rhea" id="RHEA:16185"/>
        <dbReference type="ChEBI" id="CHEBI:15377"/>
        <dbReference type="ChEBI" id="CHEBI:15378"/>
        <dbReference type="ChEBI" id="CHEBI:17478"/>
        <dbReference type="ChEBI" id="CHEBI:29067"/>
        <dbReference type="ChEBI" id="CHEBI:57540"/>
        <dbReference type="ChEBI" id="CHEBI:57945"/>
        <dbReference type="EC" id="1.2.1.3"/>
    </reaction>
</comment>
<sequence length="500" mass="52999">MTTITIRGAGDLAFPVHSGLFINNQFVPAISGETLDTTNPATGNHLATLAAAQKDDVDAAVEAAQSALRSTWKTTSPPGRGQLLHKLADLFERDAVELATLEAVDAGILLADSTHLHVPQAIEVLKYYAGWADKIDGQALEIPNGMAFTRRQPIGVCAAIVPWNAPLMITIWKLAPAIAAGNALIIKPPELCPLYAQKLAALVLEAGFPPGVVNILNGYGHQAGQAIAEHMSIRKLSFTGSSPTGRLLLKASANTNFKKVTLELGGKGPSIVFPDADIENALFWTTLGITANNGQICAAGSRIYVHSSIYNDFVKEFSKRSARAVHGDPLLPDTTKGPIISSAQHAKILSYIKEGKSSSARLLHGGDSLDGNFVANTAFADVGDNDTIMKEEIFGPVAAIAKFETESEVVGKANDSEYGLSAAIFTNDVNRAHRVAAAIETGQVTVNSWGTLNANTPFGGVKQSGFGRDMGVEALDEWTTTKVVKFNILHTQNDAPSSRL</sequence>
<dbReference type="EC" id="1.2.1.3" evidence="3"/>
<dbReference type="Pfam" id="PF00171">
    <property type="entry name" value="Aldedh"/>
    <property type="match status" value="1"/>
</dbReference>
<organism evidence="6 7">
    <name type="scientific">Cucurbitaria berberidis CBS 394.84</name>
    <dbReference type="NCBI Taxonomy" id="1168544"/>
    <lineage>
        <taxon>Eukaryota</taxon>
        <taxon>Fungi</taxon>
        <taxon>Dikarya</taxon>
        <taxon>Ascomycota</taxon>
        <taxon>Pezizomycotina</taxon>
        <taxon>Dothideomycetes</taxon>
        <taxon>Pleosporomycetidae</taxon>
        <taxon>Pleosporales</taxon>
        <taxon>Pleosporineae</taxon>
        <taxon>Cucurbitariaceae</taxon>
        <taxon>Cucurbitaria</taxon>
    </lineage>
</organism>
<accession>A0A9P4GV82</accession>
<evidence type="ECO:0000256" key="2">
    <source>
        <dbReference type="ARBA" id="ARBA00023002"/>
    </source>
</evidence>
<evidence type="ECO:0000313" key="7">
    <source>
        <dbReference type="Proteomes" id="UP000800039"/>
    </source>
</evidence>
<dbReference type="RefSeq" id="XP_040794199.1">
    <property type="nucleotide sequence ID" value="XM_040935637.1"/>
</dbReference>
<dbReference type="FunFam" id="3.40.605.10:FF:000007">
    <property type="entry name" value="NAD/NADP-dependent betaine aldehyde dehydrogenase"/>
    <property type="match status" value="1"/>
</dbReference>
<evidence type="ECO:0000259" key="5">
    <source>
        <dbReference type="Pfam" id="PF00171"/>
    </source>
</evidence>
<reference evidence="6" key="1">
    <citation type="submission" date="2020-01" db="EMBL/GenBank/DDBJ databases">
        <authorList>
            <consortium name="DOE Joint Genome Institute"/>
            <person name="Haridas S."/>
            <person name="Albert R."/>
            <person name="Binder M."/>
            <person name="Bloem J."/>
            <person name="Labutti K."/>
            <person name="Salamov A."/>
            <person name="Andreopoulos B."/>
            <person name="Baker S.E."/>
            <person name="Barry K."/>
            <person name="Bills G."/>
            <person name="Bluhm B.H."/>
            <person name="Cannon C."/>
            <person name="Castanera R."/>
            <person name="Culley D.E."/>
            <person name="Daum C."/>
            <person name="Ezra D."/>
            <person name="Gonzalez J.B."/>
            <person name="Henrissat B."/>
            <person name="Kuo A."/>
            <person name="Liang C."/>
            <person name="Lipzen A."/>
            <person name="Lutzoni F."/>
            <person name="Magnuson J."/>
            <person name="Mondo S."/>
            <person name="Nolan M."/>
            <person name="Ohm R."/>
            <person name="Pangilinan J."/>
            <person name="Park H.-J."/>
            <person name="Ramirez L."/>
            <person name="Alfaro M."/>
            <person name="Sun H."/>
            <person name="Tritt A."/>
            <person name="Yoshinaga Y."/>
            <person name="Zwiers L.-H."/>
            <person name="Turgeon B.G."/>
            <person name="Goodwin S.B."/>
            <person name="Spatafora J.W."/>
            <person name="Crous P.W."/>
            <person name="Grigoriev I.V."/>
        </authorList>
    </citation>
    <scope>NUCLEOTIDE SEQUENCE</scope>
    <source>
        <strain evidence="6">CBS 394.84</strain>
    </source>
</reference>
<keyword evidence="2" id="KW-0560">Oxidoreductase</keyword>
<dbReference type="PANTHER" id="PTHR11699">
    <property type="entry name" value="ALDEHYDE DEHYDROGENASE-RELATED"/>
    <property type="match status" value="1"/>
</dbReference>
<dbReference type="InterPro" id="IPR016162">
    <property type="entry name" value="Ald_DH_N"/>
</dbReference>
<dbReference type="GO" id="GO:0046394">
    <property type="term" value="P:carboxylic acid biosynthetic process"/>
    <property type="evidence" value="ECO:0007669"/>
    <property type="project" value="UniProtKB-ARBA"/>
</dbReference>
<dbReference type="Gene3D" id="3.40.605.10">
    <property type="entry name" value="Aldehyde Dehydrogenase, Chain A, domain 1"/>
    <property type="match status" value="1"/>
</dbReference>
<keyword evidence="7" id="KW-1185">Reference proteome</keyword>
<dbReference type="FunFam" id="3.40.309.10:FF:000012">
    <property type="entry name" value="Betaine aldehyde dehydrogenase"/>
    <property type="match status" value="1"/>
</dbReference>
<dbReference type="Gene3D" id="3.40.309.10">
    <property type="entry name" value="Aldehyde Dehydrogenase, Chain A, domain 2"/>
    <property type="match status" value="1"/>
</dbReference>
<protein>
    <recommendedName>
        <fullName evidence="3">aldehyde dehydrogenase (NAD(+))</fullName>
        <ecNumber evidence="3">1.2.1.3</ecNumber>
    </recommendedName>
</protein>
<dbReference type="GeneID" id="63852888"/>
<dbReference type="EMBL" id="ML976614">
    <property type="protein sequence ID" value="KAF1851636.1"/>
    <property type="molecule type" value="Genomic_DNA"/>
</dbReference>
<evidence type="ECO:0000256" key="4">
    <source>
        <dbReference type="ARBA" id="ARBA00049194"/>
    </source>
</evidence>
<dbReference type="InterPro" id="IPR016163">
    <property type="entry name" value="Ald_DH_C"/>
</dbReference>
<dbReference type="OrthoDB" id="310895at2759"/>
<dbReference type="Proteomes" id="UP000800039">
    <property type="component" value="Unassembled WGS sequence"/>
</dbReference>
<gene>
    <name evidence="6" type="ORF">K460DRAFT_38730</name>
</gene>
<evidence type="ECO:0000313" key="6">
    <source>
        <dbReference type="EMBL" id="KAF1851636.1"/>
    </source>
</evidence>